<accession>A0ABR9XBX9</accession>
<keyword evidence="2" id="KW-1185">Reference proteome</keyword>
<comment type="caution">
    <text evidence="1">The sequence shown here is derived from an EMBL/GenBank/DDBJ whole genome shotgun (WGS) entry which is preliminary data.</text>
</comment>
<proteinExistence type="predicted"/>
<evidence type="ECO:0000313" key="2">
    <source>
        <dbReference type="Proteomes" id="UP000632774"/>
    </source>
</evidence>
<name>A0ABR9XBX9_9SPHI</name>
<evidence type="ECO:0000313" key="1">
    <source>
        <dbReference type="EMBL" id="MBE9664721.1"/>
    </source>
</evidence>
<dbReference type="Proteomes" id="UP000632774">
    <property type="component" value="Unassembled WGS sequence"/>
</dbReference>
<organism evidence="1 2">
    <name type="scientific">Mucilaginibacter boryungensis</name>
    <dbReference type="NCBI Taxonomy" id="768480"/>
    <lineage>
        <taxon>Bacteria</taxon>
        <taxon>Pseudomonadati</taxon>
        <taxon>Bacteroidota</taxon>
        <taxon>Sphingobacteriia</taxon>
        <taxon>Sphingobacteriales</taxon>
        <taxon>Sphingobacteriaceae</taxon>
        <taxon>Mucilaginibacter</taxon>
    </lineage>
</organism>
<sequence>MGFIKTFVLGAAVAYGIQYITKKREDGSSILSDFMDNPPDIVKDVQSYASHAVEDAVNAVKQTISPQQTY</sequence>
<dbReference type="RefSeq" id="WP_194104150.1">
    <property type="nucleotide sequence ID" value="NZ_JADFFM010000001.1"/>
</dbReference>
<protein>
    <submittedName>
        <fullName evidence="1">YtxH domain-containing protein</fullName>
    </submittedName>
</protein>
<reference evidence="1 2" key="1">
    <citation type="submission" date="2020-10" db="EMBL/GenBank/DDBJ databases">
        <title>Mucilaginibacter mali sp. nov., isolated from rhizosphere soil of apple orchard.</title>
        <authorList>
            <person name="Lee J.-S."/>
            <person name="Kim H.S."/>
            <person name="Kim J.-S."/>
        </authorList>
    </citation>
    <scope>NUCLEOTIDE SEQUENCE [LARGE SCALE GENOMIC DNA]</scope>
    <source>
        <strain evidence="1 2">KCTC 23157</strain>
    </source>
</reference>
<gene>
    <name evidence="1" type="ORF">IRJ18_00010</name>
</gene>
<dbReference type="EMBL" id="JADFFM010000001">
    <property type="protein sequence ID" value="MBE9664721.1"/>
    <property type="molecule type" value="Genomic_DNA"/>
</dbReference>